<reference evidence="2 3" key="1">
    <citation type="submission" date="2018-09" db="EMBL/GenBank/DDBJ databases">
        <title>Altererythrobacter sp.Ery1 and Ery12, the genome sequencing of novel strains in genus Alterythrobacter.</title>
        <authorList>
            <person name="Cheng H."/>
            <person name="Wu Y.-H."/>
            <person name="Fang C."/>
            <person name="Xu X.-W."/>
        </authorList>
    </citation>
    <scope>NUCLEOTIDE SEQUENCE [LARGE SCALE GENOMIC DNA]</scope>
    <source>
        <strain evidence="2 3">Ery12</strain>
    </source>
</reference>
<evidence type="ECO:0000256" key="1">
    <source>
        <dbReference type="SAM" id="Phobius"/>
    </source>
</evidence>
<keyword evidence="1" id="KW-1133">Transmembrane helix</keyword>
<dbReference type="AlphaFoldDB" id="A0A419R0X1"/>
<name>A0A419R0X1_9SPHN</name>
<feature type="transmembrane region" description="Helical" evidence="1">
    <location>
        <begin position="15"/>
        <end position="41"/>
    </location>
</feature>
<gene>
    <name evidence="2" type="ORF">D6858_11395</name>
</gene>
<evidence type="ECO:0000313" key="2">
    <source>
        <dbReference type="EMBL" id="RJX66947.1"/>
    </source>
</evidence>
<dbReference type="Pfam" id="PF04977">
    <property type="entry name" value="DivIC"/>
    <property type="match status" value="1"/>
</dbReference>
<sequence>MTHEGHRITSPKERAVQAIALGCLLVLGGLAIVGPSGLLAWSENLRQLDQRHAQIAKLKHERDELKIVVDALNPNHADPDLVGELIRRDLNAVRPDEVVISLDSKDGHGTDTGN</sequence>
<organism evidence="2 3">
    <name type="scientific">Tsuneonella suprasediminis</name>
    <dbReference type="NCBI Taxonomy" id="2306996"/>
    <lineage>
        <taxon>Bacteria</taxon>
        <taxon>Pseudomonadati</taxon>
        <taxon>Pseudomonadota</taxon>
        <taxon>Alphaproteobacteria</taxon>
        <taxon>Sphingomonadales</taxon>
        <taxon>Erythrobacteraceae</taxon>
        <taxon>Tsuneonella</taxon>
    </lineage>
</organism>
<protein>
    <submittedName>
        <fullName evidence="2">Septum formation initiator family protein</fullName>
    </submittedName>
</protein>
<dbReference type="InterPro" id="IPR007060">
    <property type="entry name" value="FtsL/DivIC"/>
</dbReference>
<keyword evidence="1" id="KW-0812">Transmembrane</keyword>
<dbReference type="RefSeq" id="WP_120110336.1">
    <property type="nucleotide sequence ID" value="NZ_RAHJ01000019.1"/>
</dbReference>
<evidence type="ECO:0000313" key="3">
    <source>
        <dbReference type="Proteomes" id="UP000284322"/>
    </source>
</evidence>
<keyword evidence="3" id="KW-1185">Reference proteome</keyword>
<dbReference type="EMBL" id="RAHJ01000019">
    <property type="protein sequence ID" value="RJX66947.1"/>
    <property type="molecule type" value="Genomic_DNA"/>
</dbReference>
<accession>A0A419R0X1</accession>
<dbReference type="OrthoDB" id="9815600at2"/>
<keyword evidence="1" id="KW-0472">Membrane</keyword>
<dbReference type="Proteomes" id="UP000284322">
    <property type="component" value="Unassembled WGS sequence"/>
</dbReference>
<comment type="caution">
    <text evidence="2">The sequence shown here is derived from an EMBL/GenBank/DDBJ whole genome shotgun (WGS) entry which is preliminary data.</text>
</comment>
<proteinExistence type="predicted"/>